<dbReference type="Gene3D" id="1.25.40.10">
    <property type="entry name" value="Tetratricopeptide repeat domain"/>
    <property type="match status" value="1"/>
</dbReference>
<reference evidence="1 2" key="1">
    <citation type="journal article" date="2024" name="Nat. Commun.">
        <title>Phylogenomics reveals the evolutionary origins of lichenization in chlorophyte algae.</title>
        <authorList>
            <person name="Puginier C."/>
            <person name="Libourel C."/>
            <person name="Otte J."/>
            <person name="Skaloud P."/>
            <person name="Haon M."/>
            <person name="Grisel S."/>
            <person name="Petersen M."/>
            <person name="Berrin J.G."/>
            <person name="Delaux P.M."/>
            <person name="Dal Grande F."/>
            <person name="Keller J."/>
        </authorList>
    </citation>
    <scope>NUCLEOTIDE SEQUENCE [LARGE SCALE GENOMIC DNA]</scope>
    <source>
        <strain evidence="1 2">SAG 2043</strain>
    </source>
</reference>
<dbReference type="Proteomes" id="UP001489004">
    <property type="component" value="Unassembled WGS sequence"/>
</dbReference>
<accession>A0AAW1P5Z9</accession>
<name>A0AAW1P5Z9_9CHLO</name>
<dbReference type="EMBL" id="JALJOR010000020">
    <property type="protein sequence ID" value="KAK9803594.1"/>
    <property type="molecule type" value="Genomic_DNA"/>
</dbReference>
<comment type="caution">
    <text evidence="1">The sequence shown here is derived from an EMBL/GenBank/DDBJ whole genome shotgun (WGS) entry which is preliminary data.</text>
</comment>
<proteinExistence type="predicted"/>
<dbReference type="PANTHER" id="PTHR47661">
    <property type="entry name" value="PHOSPHOGLUCAN PHOSPHATASE LSF1, CHLOROPLASTIC"/>
    <property type="match status" value="1"/>
</dbReference>
<keyword evidence="2" id="KW-1185">Reference proteome</keyword>
<dbReference type="InterPro" id="IPR011990">
    <property type="entry name" value="TPR-like_helical_dom_sf"/>
</dbReference>
<sequence length="332" mass="37222">MQQVLAGGQPAVSSRQTQQVQRFSRVQPHRCSYQVQALAPRLSTRQAARTRLQLQCTAEASTEVKPAAATQDEYYEVFLSKPLGVKFARGNDGAAYIKATDPRVGNTDERIQAGDKIVNVSASFGSDVWEAKNYGQVVYAIKTRSGEVYMKLLKMNGDMSALEEEELTEEAKRFKLERSGGNYGAGTKQIQEKNYIGKRELERKRRELFDDGLAKFKSGNIEGALYDFEEVLAMEPKGYIGDDFSRVTQIYRVSQYNIACCYSSINQVDAGLEALENAMAAGFEQYSKIRSDPNLESLRKSPKFKQVMDRYDEPVLNEGAINALKSIFKFGK</sequence>
<dbReference type="PANTHER" id="PTHR47661:SF3">
    <property type="entry name" value="PROTEIN CONTAINING PDZ DOMAIN, A K-BOX DOMAIN, AND A TPR REGION"/>
    <property type="match status" value="1"/>
</dbReference>
<dbReference type="AlphaFoldDB" id="A0AAW1P5Z9"/>
<evidence type="ECO:0000313" key="2">
    <source>
        <dbReference type="Proteomes" id="UP001489004"/>
    </source>
</evidence>
<dbReference type="NCBIfam" id="NF047558">
    <property type="entry name" value="TPR_END_plus"/>
    <property type="match status" value="1"/>
</dbReference>
<evidence type="ECO:0008006" key="3">
    <source>
        <dbReference type="Google" id="ProtNLM"/>
    </source>
</evidence>
<organism evidence="1 2">
    <name type="scientific">[Myrmecia] bisecta</name>
    <dbReference type="NCBI Taxonomy" id="41462"/>
    <lineage>
        <taxon>Eukaryota</taxon>
        <taxon>Viridiplantae</taxon>
        <taxon>Chlorophyta</taxon>
        <taxon>core chlorophytes</taxon>
        <taxon>Trebouxiophyceae</taxon>
        <taxon>Trebouxiales</taxon>
        <taxon>Trebouxiaceae</taxon>
        <taxon>Myrmecia</taxon>
    </lineage>
</organism>
<gene>
    <name evidence="1" type="ORF">WJX72_003213</name>
</gene>
<protein>
    <recommendedName>
        <fullName evidence="3">PDZ domain-containing protein</fullName>
    </recommendedName>
</protein>
<evidence type="ECO:0000313" key="1">
    <source>
        <dbReference type="EMBL" id="KAK9803594.1"/>
    </source>
</evidence>
<dbReference type="SUPFAM" id="SSF48452">
    <property type="entry name" value="TPR-like"/>
    <property type="match status" value="1"/>
</dbReference>